<accession>A0ACB8IHR9</accession>
<keyword evidence="2" id="KW-1185">Reference proteome</keyword>
<organism evidence="1 2">
    <name type="scientific">Citrus sinensis</name>
    <name type="common">Sweet orange</name>
    <name type="synonym">Citrus aurantium var. sinensis</name>
    <dbReference type="NCBI Taxonomy" id="2711"/>
    <lineage>
        <taxon>Eukaryota</taxon>
        <taxon>Viridiplantae</taxon>
        <taxon>Streptophyta</taxon>
        <taxon>Embryophyta</taxon>
        <taxon>Tracheophyta</taxon>
        <taxon>Spermatophyta</taxon>
        <taxon>Magnoliopsida</taxon>
        <taxon>eudicotyledons</taxon>
        <taxon>Gunneridae</taxon>
        <taxon>Pentapetalae</taxon>
        <taxon>rosids</taxon>
        <taxon>malvids</taxon>
        <taxon>Sapindales</taxon>
        <taxon>Rutaceae</taxon>
        <taxon>Aurantioideae</taxon>
        <taxon>Citrus</taxon>
    </lineage>
</organism>
<evidence type="ECO:0000313" key="1">
    <source>
        <dbReference type="EMBL" id="KAH9696553.1"/>
    </source>
</evidence>
<comment type="caution">
    <text evidence="1">The sequence shown here is derived from an EMBL/GenBank/DDBJ whole genome shotgun (WGS) entry which is preliminary data.</text>
</comment>
<name>A0ACB8IHR9_CITSI</name>
<protein>
    <submittedName>
        <fullName evidence="1">Zinc finger CCCH domain-containing protein 19</fullName>
    </submittedName>
</protein>
<proteinExistence type="predicted"/>
<dbReference type="EMBL" id="CM039177">
    <property type="protein sequence ID" value="KAH9696553.1"/>
    <property type="molecule type" value="Genomic_DNA"/>
</dbReference>
<evidence type="ECO:0000313" key="2">
    <source>
        <dbReference type="Proteomes" id="UP000829398"/>
    </source>
</evidence>
<gene>
    <name evidence="1" type="ORF">KPL71_023215</name>
</gene>
<reference evidence="2" key="1">
    <citation type="journal article" date="2023" name="Hortic. Res.">
        <title>A chromosome-level phased genome enabling allele-level studies in sweet orange: a case study on citrus Huanglongbing tolerance.</title>
        <authorList>
            <person name="Wu B."/>
            <person name="Yu Q."/>
            <person name="Deng Z."/>
            <person name="Duan Y."/>
            <person name="Luo F."/>
            <person name="Gmitter F. Jr."/>
        </authorList>
    </citation>
    <scope>NUCLEOTIDE SEQUENCE [LARGE SCALE GENOMIC DNA]</scope>
    <source>
        <strain evidence="2">cv. Valencia</strain>
    </source>
</reference>
<dbReference type="Proteomes" id="UP000829398">
    <property type="component" value="Chromosome 8"/>
</dbReference>
<sequence length="1800" mass="195483">MENEDEEASKLTNPAVQAEDDSNNFTATAATVTDSNDAVQGITEPQCESEAMAELSESLQLTSKEQSLGDGKEILDDEFVEKSETVAELDESKFSGGDESRDSEPVVTAAVVGEEDGDVVANTEDVVNGGDLVVPSTAVGGGEGAEEDVIDEGETEGKKRVNDVAEAKEEKAEVFEEVDVGAEIKGVDVAEEEKEIVDEQKGDDVTVEAQIENENETKVDDVKEAKEIVDEQKGDIMAAEAQTEDEMKVDNVAAESRTEDEKKVDNVAEETGIVDDLMEERAEIAGNRETVGCPNVVDVTEETETADETKAVDVAVVAEGRAEIAEDSEIAGETKVVDVAEDKEKEIKVADLAKETMRYEEKKVADVTVTETEVATIADEIDVGNVAEETEVQEEEMEFTDVAGGEAEVEEEMEKAAEETEILEVTETDEMEMGDVGEETMEVGANIGDEMEKAETAEEMGTGDDVEEVSTMVGGKRKRVGKNSKSPGKAPSKKKSEEDVCFICFDGGDLVLCDRRGCPKAYHPSCVNRDEAFFRAKGRWNCGWHLCSICEKNAYYMCYTCTFSLCKGCTKDAVILCVRGNKGFCETCMKTVMLIERNEQGNKEMAQVDFDDKNSWEYLFKDYWLDLKVRLSLSSDELARAKNPWKGSDTHAGKQSSPDELYDANVDGGHGSDSSSGNAEATVSKRRKAKKRSKSRAKDEVSPGTVKLSGGEGASTDGSVEWASKELLDLVMHMRNGDKSALSQFDVQTLLLEYIKKYKLRDPQRRTHVICDARLQNLFGKPRVGHFEMLKLLESHFLTKEDSQVDELQGSVVDTEANLLEADGSSDALVKGGKDKKRKTRKKGDHRGLQSNVDDYAAIDMHNINLIYLRRNFVEELLEDTETFHDKVVGTFARIRISGSAHQKQDLYRLVQVTGTSKGTEPYKVGKRTTDILLEILNLNKTEVISIDIISNQEFTEDECKRLRQSIKCGLINRLTVGDIQEKAMALQEVRVKDWMEAEILRLSHLRDRASDLGRRKEYPLLYEFMSNFIIIIECVEKLQLLKTPEERQRRLEEIPEIHSDPNMDPSYESEEDDVYIPLVTLFRVHADYMRPRGSGFSRRGREPISPGKGGSFSNDSLSGTRNYSGGIKDLTRNISNKGFSNKGDDLVGGGEIVNESLWNQARDRETEQFNSWDKPRTALNLETGARNNSVVLSESISRAVAEKSPASASTGVTQSAPKINESEKIWHYQDPSGKVQGPFSMVQLRKWNNTGYFPANLRIWRSNEKQDDSILLTDALAGKFHKDPRLVDISLSQTIPYSGKSHGAPSQPGMETPVGGSSNFDQNRTAWNQHGTPGSSGQSGAAPSLELPKQYRDGWASETNLPSPTPTQSTAGEIKGKTFEKEWSPTPTNQPGSLMVTNLFPGNLGKHSPPATGLETGQSPNFSTSSSASKLSVNVDGLNITHGVTSASKPETVESQRVLVSPHQLPASSSVVASVNPGVDIKSIGANLQTLVQSVSANVTPVESHGWGLAARPEMMAPSPKPVTGAQGWGSASSQKLEPNNPVSIPAQSPAYAQPYASTFNTGNSPGVFPVSGQSGMPASDSWRAPVPSQSNVQSPAQPITPWGMGVAGNQSAVPRQGPESQNTGWGQMPANPSMGWGGQLPASTNMNWGAPAQGQAPGNAHSGWAGPAQGQAHKNAVPGWAPPGQGPSPINANTGWVAPGQGPPPGNGNPGWGAPAGNPGMWGSDQNNGGDRFSNQRDRGSHGGDSGYGGGRPWNRQPSFGSRGGDSSRPHFNKGQRVCKFHESGHCKKGSQCDYLHT</sequence>